<evidence type="ECO:0000256" key="5">
    <source>
        <dbReference type="SAM" id="Phobius"/>
    </source>
</evidence>
<evidence type="ECO:0000313" key="6">
    <source>
        <dbReference type="EMBL" id="MCF1716812.1"/>
    </source>
</evidence>
<dbReference type="EMBL" id="JAKEVY010000006">
    <property type="protein sequence ID" value="MCF1716812.1"/>
    <property type="molecule type" value="Genomic_DNA"/>
</dbReference>
<reference evidence="6 7" key="1">
    <citation type="submission" date="2022-01" db="EMBL/GenBank/DDBJ databases">
        <title>Flavihumibacter sp. nov., isolated from sediment of a river.</title>
        <authorList>
            <person name="Liu H."/>
        </authorList>
    </citation>
    <scope>NUCLEOTIDE SEQUENCE [LARGE SCALE GENOMIC DNA]</scope>
    <source>
        <strain evidence="6 7">RY-1</strain>
    </source>
</reference>
<sequence>MKAILNKQHLGIFLFRVFLCLQILYGVLDNILSWNRMLEFRDFLQSEGFPFPLISALLSVYGQFFAAVFLLIGYKSRWAAAVLVLNFIVAAGVHLANHDPLPDLFPALNILFGAVLFLFNGAGRFALDANN</sequence>
<evidence type="ECO:0000256" key="1">
    <source>
        <dbReference type="ARBA" id="ARBA00004141"/>
    </source>
</evidence>
<comment type="caution">
    <text evidence="6">The sequence shown here is derived from an EMBL/GenBank/DDBJ whole genome shotgun (WGS) entry which is preliminary data.</text>
</comment>
<proteinExistence type="predicted"/>
<dbReference type="Proteomes" id="UP001200145">
    <property type="component" value="Unassembled WGS sequence"/>
</dbReference>
<dbReference type="Pfam" id="PF07681">
    <property type="entry name" value="DoxX"/>
    <property type="match status" value="1"/>
</dbReference>
<feature type="transmembrane region" description="Helical" evidence="5">
    <location>
        <begin position="12"/>
        <end position="28"/>
    </location>
</feature>
<accession>A0ABS9BP30</accession>
<keyword evidence="7" id="KW-1185">Reference proteome</keyword>
<dbReference type="RefSeq" id="WP_234868302.1">
    <property type="nucleotide sequence ID" value="NZ_JAKEVY010000006.1"/>
</dbReference>
<feature type="transmembrane region" description="Helical" evidence="5">
    <location>
        <begin position="48"/>
        <end position="71"/>
    </location>
</feature>
<gene>
    <name evidence="6" type="ORF">L0U88_19375</name>
</gene>
<protein>
    <submittedName>
        <fullName evidence="6">DoxX family protein</fullName>
    </submittedName>
</protein>
<comment type="subcellular location">
    <subcellularLocation>
        <location evidence="1">Membrane</location>
        <topology evidence="1">Multi-pass membrane protein</topology>
    </subcellularLocation>
</comment>
<keyword evidence="3 5" id="KW-1133">Transmembrane helix</keyword>
<dbReference type="InterPro" id="IPR032808">
    <property type="entry name" value="DoxX"/>
</dbReference>
<evidence type="ECO:0000256" key="2">
    <source>
        <dbReference type="ARBA" id="ARBA00022692"/>
    </source>
</evidence>
<name>A0ABS9BP30_9BACT</name>
<feature type="transmembrane region" description="Helical" evidence="5">
    <location>
        <begin position="78"/>
        <end position="96"/>
    </location>
</feature>
<evidence type="ECO:0000256" key="3">
    <source>
        <dbReference type="ARBA" id="ARBA00022989"/>
    </source>
</evidence>
<evidence type="ECO:0000256" key="4">
    <source>
        <dbReference type="ARBA" id="ARBA00023136"/>
    </source>
</evidence>
<evidence type="ECO:0000313" key="7">
    <source>
        <dbReference type="Proteomes" id="UP001200145"/>
    </source>
</evidence>
<keyword evidence="4 5" id="KW-0472">Membrane</keyword>
<keyword evidence="2 5" id="KW-0812">Transmembrane</keyword>
<organism evidence="6 7">
    <name type="scientific">Flavihumibacter fluminis</name>
    <dbReference type="NCBI Taxonomy" id="2909236"/>
    <lineage>
        <taxon>Bacteria</taxon>
        <taxon>Pseudomonadati</taxon>
        <taxon>Bacteroidota</taxon>
        <taxon>Chitinophagia</taxon>
        <taxon>Chitinophagales</taxon>
        <taxon>Chitinophagaceae</taxon>
        <taxon>Flavihumibacter</taxon>
    </lineage>
</organism>
<feature type="transmembrane region" description="Helical" evidence="5">
    <location>
        <begin position="108"/>
        <end position="127"/>
    </location>
</feature>